<dbReference type="Proteomes" id="UP000186698">
    <property type="component" value="Chromosome 4L"/>
</dbReference>
<keyword evidence="2" id="KW-1185">Reference proteome</keyword>
<dbReference type="AlphaFoldDB" id="A0A8J1MY61"/>
<dbReference type="GeneID" id="108696717"/>
<sequence>MVNKANTKHPSVKFTTEVSTQTLNFLDVKLTLKSGKIETELFRKTTERNSLLHASSFHNARCISAIPKGQFLRARRISSDDTKYWKSADMLIKRFRTKGYNLTNLQKVANEVGRMSRSELLNQRVIPINNKNTKRLTFVSKFSSASMQIEQVVKKFWPILQQDKVLKLHCMELPLFCYTRGQTLKDKLCPAELRTIKKQSSLFKGPPKKGTFPCLNCICCASIIKGDIVYHPISGKAIQLKSYATCESVNAIYLLKCPCGLVYIGQTSRAVKERIKEHKSNIRNFKAGSQSDTSISRHFSFAKHNVSQLKWQVLGVISRPQRGGNVSKLLLQEEAKWIKKLNSLHPEGLNEHWNISSFL</sequence>
<reference evidence="3" key="1">
    <citation type="submission" date="2025-08" db="UniProtKB">
        <authorList>
            <consortium name="RefSeq"/>
        </authorList>
    </citation>
    <scope>IDENTIFICATION</scope>
    <source>
        <strain evidence="3">J_2021</strain>
        <tissue evidence="3">Erythrocytes</tissue>
    </source>
</reference>
<evidence type="ECO:0000313" key="3">
    <source>
        <dbReference type="RefSeq" id="XP_041445940.1"/>
    </source>
</evidence>
<dbReference type="CDD" id="cd10442">
    <property type="entry name" value="GIY-YIG_PLEs"/>
    <property type="match status" value="1"/>
</dbReference>
<dbReference type="InterPro" id="IPR058912">
    <property type="entry name" value="HTH_animal"/>
</dbReference>
<name>A0A8J1MY61_XENLA</name>
<dbReference type="SMART" id="SM00465">
    <property type="entry name" value="GIYc"/>
    <property type="match status" value="1"/>
</dbReference>
<dbReference type="OrthoDB" id="10025388at2759"/>
<feature type="domain" description="GIY-YIG" evidence="1">
    <location>
        <begin position="248"/>
        <end position="351"/>
    </location>
</feature>
<dbReference type="Pfam" id="PF26215">
    <property type="entry name" value="HTH_animal"/>
    <property type="match status" value="1"/>
</dbReference>
<dbReference type="RefSeq" id="XP_041445940.1">
    <property type="nucleotide sequence ID" value="XM_041590006.1"/>
</dbReference>
<evidence type="ECO:0000259" key="1">
    <source>
        <dbReference type="PROSITE" id="PS50164"/>
    </source>
</evidence>
<proteinExistence type="predicted"/>
<dbReference type="Gene3D" id="3.40.1440.10">
    <property type="entry name" value="GIY-YIG endonuclease"/>
    <property type="match status" value="1"/>
</dbReference>
<dbReference type="PANTHER" id="PTHR21301:SF12">
    <property type="match status" value="1"/>
</dbReference>
<dbReference type="KEGG" id="xla:108696717"/>
<dbReference type="PROSITE" id="PS50164">
    <property type="entry name" value="GIY_YIG"/>
    <property type="match status" value="1"/>
</dbReference>
<organism evidence="2 3">
    <name type="scientific">Xenopus laevis</name>
    <name type="common">African clawed frog</name>
    <dbReference type="NCBI Taxonomy" id="8355"/>
    <lineage>
        <taxon>Eukaryota</taxon>
        <taxon>Metazoa</taxon>
        <taxon>Chordata</taxon>
        <taxon>Craniata</taxon>
        <taxon>Vertebrata</taxon>
        <taxon>Euteleostomi</taxon>
        <taxon>Amphibia</taxon>
        <taxon>Batrachia</taxon>
        <taxon>Anura</taxon>
        <taxon>Pipoidea</taxon>
        <taxon>Pipidae</taxon>
        <taxon>Xenopodinae</taxon>
        <taxon>Xenopus</taxon>
        <taxon>Xenopus</taxon>
    </lineage>
</organism>
<dbReference type="InterPro" id="IPR000305">
    <property type="entry name" value="GIY-YIG_endonuc"/>
</dbReference>
<dbReference type="PANTHER" id="PTHR21301">
    <property type="entry name" value="REVERSE TRANSCRIPTASE"/>
    <property type="match status" value="1"/>
</dbReference>
<accession>A0A8J1MY61</accession>
<evidence type="ECO:0000313" key="2">
    <source>
        <dbReference type="Proteomes" id="UP000186698"/>
    </source>
</evidence>
<protein>
    <submittedName>
        <fullName evidence="3">Uncharacterized protein LOC108696717</fullName>
    </submittedName>
</protein>
<gene>
    <name evidence="3" type="primary">LOC108696717</name>
</gene>
<dbReference type="InterPro" id="IPR035901">
    <property type="entry name" value="GIY-YIG_endonuc_sf"/>
</dbReference>